<name>A0A6A3MNT7_9STRA</name>
<feature type="chain" id="PRO_5036380166" evidence="1">
    <location>
        <begin position="23"/>
        <end position="65"/>
    </location>
</feature>
<proteinExistence type="predicted"/>
<keyword evidence="1" id="KW-0732">Signal</keyword>
<dbReference type="AlphaFoldDB" id="A0A6A3MNT7"/>
<comment type="caution">
    <text evidence="3">The sequence shown here is derived from an EMBL/GenBank/DDBJ whole genome shotgun (WGS) entry which is preliminary data.</text>
</comment>
<feature type="signal peptide" evidence="1">
    <location>
        <begin position="1"/>
        <end position="22"/>
    </location>
</feature>
<dbReference type="Proteomes" id="UP000435112">
    <property type="component" value="Unassembled WGS sequence"/>
</dbReference>
<dbReference type="EMBL" id="QXFU01000722">
    <property type="protein sequence ID" value="KAE9023022.1"/>
    <property type="molecule type" value="Genomic_DNA"/>
</dbReference>
<accession>A0A6A3MNT7</accession>
<evidence type="ECO:0000256" key="1">
    <source>
        <dbReference type="SAM" id="SignalP"/>
    </source>
</evidence>
<keyword evidence="6" id="KW-1185">Reference proteome</keyword>
<evidence type="ECO:0000313" key="6">
    <source>
        <dbReference type="Proteomes" id="UP000434957"/>
    </source>
</evidence>
<evidence type="ECO:0000313" key="7">
    <source>
        <dbReference type="Proteomes" id="UP000435112"/>
    </source>
</evidence>
<sequence>MYQGYSSCLSLSFLSLSKICLCLINRYYLPKSDNPSVEVHITVISACSIDARCCDSIILILCLAT</sequence>
<dbReference type="OrthoDB" id="10352004at2759"/>
<gene>
    <name evidence="3" type="ORF">PR001_g10511</name>
    <name evidence="2" type="ORF">PR002_g11831</name>
    <name evidence="4" type="ORF">PR003_g10757</name>
</gene>
<evidence type="ECO:0000313" key="5">
    <source>
        <dbReference type="Proteomes" id="UP000429607"/>
    </source>
</evidence>
<reference evidence="5 7" key="1">
    <citation type="submission" date="2018-09" db="EMBL/GenBank/DDBJ databases">
        <title>Genomic investigation of the strawberry pathogen Phytophthora fragariae indicates pathogenicity is determined by transcriptional variation in three key races.</title>
        <authorList>
            <person name="Adams T.M."/>
            <person name="Armitage A.D."/>
            <person name="Sobczyk M.K."/>
            <person name="Bates H.J."/>
            <person name="Dunwell J.M."/>
            <person name="Nellist C.F."/>
            <person name="Harrison R.J."/>
        </authorList>
    </citation>
    <scope>NUCLEOTIDE SEQUENCE [LARGE SCALE GENOMIC DNA]</scope>
    <source>
        <strain evidence="3 5">SCRP249</strain>
        <strain evidence="2 7">SCRP324</strain>
        <strain evidence="4 6">SCRP333</strain>
    </source>
</reference>
<protein>
    <submittedName>
        <fullName evidence="3">Uncharacterized protein</fullName>
    </submittedName>
</protein>
<evidence type="ECO:0000313" key="3">
    <source>
        <dbReference type="EMBL" id="KAE9032667.1"/>
    </source>
</evidence>
<organism evidence="3 5">
    <name type="scientific">Phytophthora rubi</name>
    <dbReference type="NCBI Taxonomy" id="129364"/>
    <lineage>
        <taxon>Eukaryota</taxon>
        <taxon>Sar</taxon>
        <taxon>Stramenopiles</taxon>
        <taxon>Oomycota</taxon>
        <taxon>Peronosporomycetes</taxon>
        <taxon>Peronosporales</taxon>
        <taxon>Peronosporaceae</taxon>
        <taxon>Phytophthora</taxon>
    </lineage>
</organism>
<evidence type="ECO:0000313" key="4">
    <source>
        <dbReference type="EMBL" id="KAE9339939.1"/>
    </source>
</evidence>
<evidence type="ECO:0000313" key="2">
    <source>
        <dbReference type="EMBL" id="KAE9023022.1"/>
    </source>
</evidence>
<dbReference type="EMBL" id="QXFV01000618">
    <property type="protein sequence ID" value="KAE9032667.1"/>
    <property type="molecule type" value="Genomic_DNA"/>
</dbReference>
<dbReference type="Proteomes" id="UP000429607">
    <property type="component" value="Unassembled WGS sequence"/>
</dbReference>
<dbReference type="EMBL" id="QXFT01000597">
    <property type="protein sequence ID" value="KAE9339939.1"/>
    <property type="molecule type" value="Genomic_DNA"/>
</dbReference>
<dbReference type="Proteomes" id="UP000434957">
    <property type="component" value="Unassembled WGS sequence"/>
</dbReference>